<evidence type="ECO:0000313" key="2">
    <source>
        <dbReference type="EMBL" id="XBT92367.1"/>
    </source>
</evidence>
<dbReference type="EMBL" id="CP157960">
    <property type="protein sequence ID" value="XBT92367.1"/>
    <property type="molecule type" value="Genomic_DNA"/>
</dbReference>
<dbReference type="CDD" id="cd04183">
    <property type="entry name" value="GT2_BcE_like"/>
    <property type="match status" value="2"/>
</dbReference>
<proteinExistence type="predicted"/>
<dbReference type="SUPFAM" id="SSF53448">
    <property type="entry name" value="Nucleotide-diphospho-sugar transferases"/>
    <property type="match status" value="2"/>
</dbReference>
<evidence type="ECO:0000259" key="1">
    <source>
        <dbReference type="Pfam" id="PF00483"/>
    </source>
</evidence>
<dbReference type="PANTHER" id="PTHR22572">
    <property type="entry name" value="SUGAR-1-PHOSPHATE GUANYL TRANSFERASE"/>
    <property type="match status" value="1"/>
</dbReference>
<dbReference type="InterPro" id="IPR029044">
    <property type="entry name" value="Nucleotide-diphossugar_trans"/>
</dbReference>
<dbReference type="InterPro" id="IPR005835">
    <property type="entry name" value="NTP_transferase_dom"/>
</dbReference>
<reference evidence="2" key="1">
    <citation type="submission" date="2024-06" db="EMBL/GenBank/DDBJ databases">
        <authorList>
            <person name="Li T."/>
            <person name="Gao R."/>
        </authorList>
    </citation>
    <scope>NUCLEOTIDE SEQUENCE</scope>
    <source>
        <strain evidence="2">ZPR3</strain>
    </source>
</reference>
<feature type="domain" description="Nucleotidyl transferase" evidence="1">
    <location>
        <begin position="15"/>
        <end position="174"/>
    </location>
</feature>
<organism evidence="2">
    <name type="scientific">Rhizobium sp. ZPR3</name>
    <dbReference type="NCBI Taxonomy" id="3158967"/>
    <lineage>
        <taxon>Bacteria</taxon>
        <taxon>Pseudomonadati</taxon>
        <taxon>Pseudomonadota</taxon>
        <taxon>Alphaproteobacteria</taxon>
        <taxon>Hyphomicrobiales</taxon>
        <taxon>Rhizobiaceae</taxon>
        <taxon>Rhizobium/Agrobacterium group</taxon>
        <taxon>Rhizobium</taxon>
    </lineage>
</organism>
<sequence>MAADADLFPRAEFHFPKPLVEIEGRPMIEHVISNLRDRDVDAEFIFVVRKSDCDEFSLDEALRLATDGKCKIVRLTKPTMGSACTALMAIDHFNDESPLVICNSDQVIEANLSSINRSFLNAGYDAAVITFPSVHPRWSFVKLDRVGLVGEAAEKRVLSRRAIAGYYFFRTGASFVHAAQETIKNGASVGGNFFLSPTLNAVILGGGKVGYHDISDSHYHSLYSPQRVDVYERRLEAKDLASTEAQNSLQIVIPMAGLGSRFSMAGYKKPKPFIDVLGKTMIERVLDNLKVEGAKFFLLARKEHLQAEPELADELEARGDVTFISVDQVTEGAACTISLSRSKLDPSRPILIANCDQIVDFDCDMFIRDAERQRLDGSILVFKDVLRDPKWSFARLGENGLVSEVREKVAISDLATVGIYYFKTAQTFFNAALDMIALNDRVNNEFYVCPVYNYMIAEKKSVGVFEVNANAMHGIGTPDDLNAYISRSSQ</sequence>
<name>A0AAU7RQE3_9HYPH</name>
<accession>A0AAU7RQE3</accession>
<dbReference type="Pfam" id="PF00483">
    <property type="entry name" value="NTP_transferase"/>
    <property type="match status" value="2"/>
</dbReference>
<protein>
    <submittedName>
        <fullName evidence="2">Glycosyltransferase family 2 protein</fullName>
    </submittedName>
</protein>
<dbReference type="InterPro" id="IPR050486">
    <property type="entry name" value="Mannose-1P_guanyltransferase"/>
</dbReference>
<gene>
    <name evidence="2" type="ORF">ABM479_16540</name>
</gene>
<feature type="domain" description="Nucleotidyl transferase" evidence="1">
    <location>
        <begin position="255"/>
        <end position="434"/>
    </location>
</feature>
<dbReference type="RefSeq" id="WP_349956735.1">
    <property type="nucleotide sequence ID" value="NZ_CP157960.1"/>
</dbReference>
<dbReference type="Gene3D" id="3.90.550.10">
    <property type="entry name" value="Spore Coat Polysaccharide Biosynthesis Protein SpsA, Chain A"/>
    <property type="match status" value="2"/>
</dbReference>
<dbReference type="AlphaFoldDB" id="A0AAU7RQE3"/>